<keyword evidence="2" id="KW-1185">Reference proteome</keyword>
<dbReference type="AlphaFoldDB" id="A0A829YDA3"/>
<accession>A0A829YDA3</accession>
<sequence length="169" mass="19029">MKKLFWVVTIALAWIYGSGFMSLGPRGAMNYLDEWEQLSLNGDADGICEMMHEDLEFSIDDRTTPGRPLDMEGGKEDLCDYYAQVVPAMKLVVSGMNVRRDDVEVSRDWLHPWTAEVSYTEQRSVTMAGIQMKVHTVGEDRVTLVKTLTDGVKIKALHAKTRMTHAGDT</sequence>
<proteinExistence type="predicted"/>
<dbReference type="RefSeq" id="WP_161812911.1">
    <property type="nucleotide sequence ID" value="NZ_BLJN01000003.1"/>
</dbReference>
<comment type="caution">
    <text evidence="1">The sequence shown here is derived from an EMBL/GenBank/DDBJ whole genome shotgun (WGS) entry which is preliminary data.</text>
</comment>
<protein>
    <recommendedName>
        <fullName evidence="3">Nuclear transport factor 2 family protein</fullName>
    </recommendedName>
</protein>
<name>A0A829YDA3_9GAMM</name>
<reference evidence="2" key="1">
    <citation type="submission" date="2020-01" db="EMBL/GenBank/DDBJ databases">
        <title>'Steroidobacter agaridevorans' sp. nov., agar-degrading bacteria isolated from rhizosphere soils.</title>
        <authorList>
            <person name="Ikenaga M."/>
            <person name="Kataoka M."/>
            <person name="Murouchi A."/>
            <person name="Katsuragi S."/>
            <person name="Sakai M."/>
        </authorList>
    </citation>
    <scope>NUCLEOTIDE SEQUENCE [LARGE SCALE GENOMIC DNA]</scope>
    <source>
        <strain evidence="2">YU21-B</strain>
    </source>
</reference>
<dbReference type="EMBL" id="BLJN01000003">
    <property type="protein sequence ID" value="GFE81235.1"/>
    <property type="molecule type" value="Genomic_DNA"/>
</dbReference>
<evidence type="ECO:0000313" key="1">
    <source>
        <dbReference type="EMBL" id="GFE81235.1"/>
    </source>
</evidence>
<organism evidence="1 2">
    <name type="scientific">Steroidobacter agaridevorans</name>
    <dbReference type="NCBI Taxonomy" id="2695856"/>
    <lineage>
        <taxon>Bacteria</taxon>
        <taxon>Pseudomonadati</taxon>
        <taxon>Pseudomonadota</taxon>
        <taxon>Gammaproteobacteria</taxon>
        <taxon>Steroidobacterales</taxon>
        <taxon>Steroidobacteraceae</taxon>
        <taxon>Steroidobacter</taxon>
    </lineage>
</organism>
<evidence type="ECO:0000313" key="2">
    <source>
        <dbReference type="Proteomes" id="UP000445000"/>
    </source>
</evidence>
<evidence type="ECO:0008006" key="3">
    <source>
        <dbReference type="Google" id="ProtNLM"/>
    </source>
</evidence>
<gene>
    <name evidence="1" type="ORF">GCM10011487_32350</name>
</gene>
<dbReference type="Proteomes" id="UP000445000">
    <property type="component" value="Unassembled WGS sequence"/>
</dbReference>